<dbReference type="InterPro" id="IPR002172">
    <property type="entry name" value="LDrepeatLR_classA_rpt"/>
</dbReference>
<evidence type="ECO:0000256" key="4">
    <source>
        <dbReference type="SAM" id="Phobius"/>
    </source>
</evidence>
<feature type="region of interest" description="Disordered" evidence="3">
    <location>
        <begin position="614"/>
        <end position="639"/>
    </location>
</feature>
<proteinExistence type="predicted"/>
<reference evidence="6" key="1">
    <citation type="submission" date="2021-04" db="EMBL/GenBank/DDBJ databases">
        <authorList>
            <person name="Tunstrom K."/>
        </authorList>
    </citation>
    <scope>NUCLEOTIDE SEQUENCE</scope>
</reference>
<evidence type="ECO:0000313" key="6">
    <source>
        <dbReference type="EMBL" id="CAG4948536.1"/>
    </source>
</evidence>
<dbReference type="CDD" id="cd00112">
    <property type="entry name" value="LDLa"/>
    <property type="match status" value="1"/>
</dbReference>
<dbReference type="OrthoDB" id="6118542at2759"/>
<dbReference type="InterPro" id="IPR007110">
    <property type="entry name" value="Ig-like_dom"/>
</dbReference>
<sequence length="671" mass="74515">MFRIVENVFIYFSLIFINSQISLSEPLPPPPALMLYSPGEPEYTDILVKRVLDNLTLICELRGDSSPRVYVWNYVGNGTANERPFTVEPSGPSNSSQLQRLGLRIGDSGHYMCSAPPFSVTKYVLVQPKGPKMCARGAFACESRCVLASYVCDGRRDCLRAEDEAPALCSPRPCARSDKLNCSSGRCISEAACCRAGEPLCRQPDCCDEHPRFSRLEGYVEMEYPPLFEDRHAPDDYGFIQSTIYTVTGQQDNTFISCALIFMIAVVLLVSAICKMHMKRAALRGYAHAERATAHHYSAHYAQAARFPPCYEASRLLEQSRDAPPSPAREPQAASAESPCAEGGDGAGSTPPEGFGLARLSAIFSSRYRQVPTQCCDVEMTDVRSSSLNNSPLRTRTQLTDYRSPTYCDLAHMHLSEENAPELNYMATPVEFFRRRALRRNTLERVIDHINQAQRPLTLQLGRFQLSIPRFGRRSSTEPRPDTPNVAEINIEDLDFVRLNSNETYTLNGRTIRLLGGNFENYPVVSDTTVRPPPYTEAMRYKVYGPPPEYLSREGLNRDTNNSNNVNVDEEARNNIEMPPCYEDLASGVDANANLNNDNTASTHSRAENIETANNCDNPEIRSNVLNNGNVGEGTDQSSGNVAETFSSVIDNLPAIDSDVNANETLVQVNE</sequence>
<dbReference type="Proteomes" id="UP000691718">
    <property type="component" value="Unassembled WGS sequence"/>
</dbReference>
<dbReference type="CDD" id="cd00096">
    <property type="entry name" value="Ig"/>
    <property type="match status" value="1"/>
</dbReference>
<evidence type="ECO:0000313" key="7">
    <source>
        <dbReference type="Proteomes" id="UP000691718"/>
    </source>
</evidence>
<dbReference type="AlphaFoldDB" id="A0A8S3W9H1"/>
<comment type="caution">
    <text evidence="2">Lacks conserved residue(s) required for the propagation of feature annotation.</text>
</comment>
<dbReference type="PROSITE" id="PS50068">
    <property type="entry name" value="LDLRA_2"/>
    <property type="match status" value="1"/>
</dbReference>
<organism evidence="6 7">
    <name type="scientific">Parnassius apollo</name>
    <name type="common">Apollo butterfly</name>
    <name type="synonym">Papilio apollo</name>
    <dbReference type="NCBI Taxonomy" id="110799"/>
    <lineage>
        <taxon>Eukaryota</taxon>
        <taxon>Metazoa</taxon>
        <taxon>Ecdysozoa</taxon>
        <taxon>Arthropoda</taxon>
        <taxon>Hexapoda</taxon>
        <taxon>Insecta</taxon>
        <taxon>Pterygota</taxon>
        <taxon>Neoptera</taxon>
        <taxon>Endopterygota</taxon>
        <taxon>Lepidoptera</taxon>
        <taxon>Glossata</taxon>
        <taxon>Ditrysia</taxon>
        <taxon>Papilionoidea</taxon>
        <taxon>Papilionidae</taxon>
        <taxon>Parnassiinae</taxon>
        <taxon>Parnassini</taxon>
        <taxon>Parnassius</taxon>
        <taxon>Parnassius</taxon>
    </lineage>
</organism>
<accession>A0A8S3W9H1</accession>
<evidence type="ECO:0000259" key="5">
    <source>
        <dbReference type="PROSITE" id="PS50835"/>
    </source>
</evidence>
<comment type="caution">
    <text evidence="6">The sequence shown here is derived from an EMBL/GenBank/DDBJ whole genome shotgun (WGS) entry which is preliminary data.</text>
</comment>
<protein>
    <submittedName>
        <fullName evidence="6">(apollo) hypothetical protein</fullName>
    </submittedName>
</protein>
<feature type="transmembrane region" description="Helical" evidence="4">
    <location>
        <begin position="254"/>
        <end position="274"/>
    </location>
</feature>
<dbReference type="PROSITE" id="PS50835">
    <property type="entry name" value="IG_LIKE"/>
    <property type="match status" value="1"/>
</dbReference>
<dbReference type="Pfam" id="PF00057">
    <property type="entry name" value="Ldl_recept_a"/>
    <property type="match status" value="1"/>
</dbReference>
<evidence type="ECO:0000256" key="1">
    <source>
        <dbReference type="ARBA" id="ARBA00023157"/>
    </source>
</evidence>
<keyword evidence="4" id="KW-1133">Transmembrane helix</keyword>
<gene>
    <name evidence="6" type="ORF">PAPOLLO_LOCUS3797</name>
</gene>
<name>A0A8S3W9H1_PARAO</name>
<evidence type="ECO:0000256" key="2">
    <source>
        <dbReference type="PROSITE-ProRule" id="PRU00124"/>
    </source>
</evidence>
<keyword evidence="4" id="KW-0472">Membrane</keyword>
<keyword evidence="4" id="KW-0812">Transmembrane</keyword>
<keyword evidence="1" id="KW-1015">Disulfide bond</keyword>
<dbReference type="EMBL" id="CAJQZP010000220">
    <property type="protein sequence ID" value="CAG4948536.1"/>
    <property type="molecule type" value="Genomic_DNA"/>
</dbReference>
<feature type="region of interest" description="Disordered" evidence="3">
    <location>
        <begin position="319"/>
        <end position="348"/>
    </location>
</feature>
<evidence type="ECO:0000256" key="3">
    <source>
        <dbReference type="SAM" id="MobiDB-lite"/>
    </source>
</evidence>
<feature type="compositionally biased region" description="Polar residues" evidence="3">
    <location>
        <begin position="624"/>
        <end position="639"/>
    </location>
</feature>
<feature type="domain" description="Ig-like" evidence="5">
    <location>
        <begin position="31"/>
        <end position="115"/>
    </location>
</feature>
<dbReference type="SMART" id="SM00192">
    <property type="entry name" value="LDLa"/>
    <property type="match status" value="1"/>
</dbReference>
<keyword evidence="7" id="KW-1185">Reference proteome</keyword>